<organism evidence="2 3">
    <name type="scientific">Colletotrichum destructivum</name>
    <dbReference type="NCBI Taxonomy" id="34406"/>
    <lineage>
        <taxon>Eukaryota</taxon>
        <taxon>Fungi</taxon>
        <taxon>Dikarya</taxon>
        <taxon>Ascomycota</taxon>
        <taxon>Pezizomycotina</taxon>
        <taxon>Sordariomycetes</taxon>
        <taxon>Hypocreomycetidae</taxon>
        <taxon>Glomerellales</taxon>
        <taxon>Glomerellaceae</taxon>
        <taxon>Colletotrichum</taxon>
        <taxon>Colletotrichum destructivum species complex</taxon>
    </lineage>
</organism>
<feature type="transmembrane region" description="Helical" evidence="1">
    <location>
        <begin position="214"/>
        <end position="242"/>
    </location>
</feature>
<dbReference type="RefSeq" id="XP_062783062.1">
    <property type="nucleotide sequence ID" value="XM_062927011.1"/>
</dbReference>
<dbReference type="Proteomes" id="UP001322277">
    <property type="component" value="Chromosome 7"/>
</dbReference>
<keyword evidence="3" id="KW-1185">Reference proteome</keyword>
<feature type="transmembrane region" description="Helical" evidence="1">
    <location>
        <begin position="180"/>
        <end position="202"/>
    </location>
</feature>
<feature type="transmembrane region" description="Helical" evidence="1">
    <location>
        <begin position="118"/>
        <end position="137"/>
    </location>
</feature>
<gene>
    <name evidence="2" type="ORF">CDEST_10855</name>
</gene>
<feature type="transmembrane region" description="Helical" evidence="1">
    <location>
        <begin position="149"/>
        <end position="168"/>
    </location>
</feature>
<keyword evidence="1" id="KW-0472">Membrane</keyword>
<feature type="transmembrane region" description="Helical" evidence="1">
    <location>
        <begin position="254"/>
        <end position="276"/>
    </location>
</feature>
<accession>A0AAX4IRL1</accession>
<feature type="transmembrane region" description="Helical" evidence="1">
    <location>
        <begin position="30"/>
        <end position="49"/>
    </location>
</feature>
<dbReference type="GeneID" id="87947355"/>
<proteinExistence type="predicted"/>
<evidence type="ECO:0000313" key="3">
    <source>
        <dbReference type="Proteomes" id="UP001322277"/>
    </source>
</evidence>
<dbReference type="KEGG" id="cdet:87947355"/>
<protein>
    <recommendedName>
        <fullName evidence="4">TLC domain-containing protein</fullName>
    </recommendedName>
</protein>
<feature type="transmembrane region" description="Helical" evidence="1">
    <location>
        <begin position="77"/>
        <end position="98"/>
    </location>
</feature>
<evidence type="ECO:0000256" key="1">
    <source>
        <dbReference type="SAM" id="Phobius"/>
    </source>
</evidence>
<name>A0AAX4IRL1_9PEZI</name>
<evidence type="ECO:0008006" key="4">
    <source>
        <dbReference type="Google" id="ProtNLM"/>
    </source>
</evidence>
<keyword evidence="1" id="KW-1133">Transmembrane helix</keyword>
<evidence type="ECO:0000313" key="2">
    <source>
        <dbReference type="EMBL" id="WQF85841.1"/>
    </source>
</evidence>
<sequence length="314" mass="35520">MPTVSHTLGPRSLPKISTIENGPISSLQPYGTLLFASSIIAMVILANVLERWLLRAIYGKIYTDLQLPGNEKRRRSFTYYHVGAINTFVVLCVGFYPAMKFIAGSAVLSTDMAKGSQVQVGDLLFIIAQMYPAYYTFELCYRTQFASPLGIAHHTGLIAIMQTSLLLFSDWEKHPEATIEFYMCMIWGAFDAVVEFPIYISMIIWRVKRNNHKLLAYLTAGLCVWVIVGASTEVAVTIYLLHKSWQRWGTVWKFVTPFVFSLWIATQLYGASRLFVMSQSERRKCNMGTLRETESVVEIIGRIKSKEDTASMSS</sequence>
<reference evidence="3" key="1">
    <citation type="journal article" date="2023" name="bioRxiv">
        <title>Complete genome of the Medicago anthracnose fungus, Colletotrichum destructivum, reveals a mini-chromosome-like region within a core chromosome.</title>
        <authorList>
            <person name="Lapalu N."/>
            <person name="Simon A."/>
            <person name="Lu A."/>
            <person name="Plaumann P.-L."/>
            <person name="Amselem J."/>
            <person name="Pigne S."/>
            <person name="Auger A."/>
            <person name="Koch C."/>
            <person name="Dallery J.-F."/>
            <person name="O'Connell R.J."/>
        </authorList>
    </citation>
    <scope>NUCLEOTIDE SEQUENCE [LARGE SCALE GENOMIC DNA]</scope>
    <source>
        <strain evidence="3">CBS 520.97</strain>
    </source>
</reference>
<dbReference type="AlphaFoldDB" id="A0AAX4IRL1"/>
<keyword evidence="1" id="KW-0812">Transmembrane</keyword>
<dbReference type="EMBL" id="CP137311">
    <property type="protein sequence ID" value="WQF85841.1"/>
    <property type="molecule type" value="Genomic_DNA"/>
</dbReference>